<evidence type="ECO:0000313" key="4">
    <source>
        <dbReference type="Proteomes" id="UP000503820"/>
    </source>
</evidence>
<dbReference type="PRINTS" id="PR00702">
    <property type="entry name" value="ACRIFLAVINRP"/>
</dbReference>
<feature type="compositionally biased region" description="Basic and acidic residues" evidence="1">
    <location>
        <begin position="1"/>
        <end position="12"/>
    </location>
</feature>
<accession>A0A7J0BWR2</accession>
<comment type="caution">
    <text evidence="3">The sequence shown here is derived from an EMBL/GenBank/DDBJ whole genome shotgun (WGS) entry which is preliminary data.</text>
</comment>
<feature type="transmembrane region" description="Helical" evidence="2">
    <location>
        <begin position="462"/>
        <end position="484"/>
    </location>
</feature>
<dbReference type="PANTHER" id="PTHR32063">
    <property type="match status" value="1"/>
</dbReference>
<dbReference type="InterPro" id="IPR027463">
    <property type="entry name" value="AcrB_DN_DC_subdom"/>
</dbReference>
<dbReference type="Pfam" id="PF00873">
    <property type="entry name" value="ACR_tran"/>
    <property type="match status" value="1"/>
</dbReference>
<dbReference type="SUPFAM" id="SSF82714">
    <property type="entry name" value="Multidrug efflux transporter AcrB TolC docking domain, DN and DC subdomains"/>
    <property type="match status" value="2"/>
</dbReference>
<dbReference type="PANTHER" id="PTHR32063:SF16">
    <property type="entry name" value="CATION EFFLUX SYSTEM (ACRB_ACRD_ACRF FAMILY)"/>
    <property type="match status" value="1"/>
</dbReference>
<proteinExistence type="predicted"/>
<keyword evidence="4" id="KW-1185">Reference proteome</keyword>
<name>A0A7J0BWR2_9BACT</name>
<organism evidence="3 4">
    <name type="scientific">Desulfovibrio psychrotolerans</name>
    <dbReference type="NCBI Taxonomy" id="415242"/>
    <lineage>
        <taxon>Bacteria</taxon>
        <taxon>Pseudomonadati</taxon>
        <taxon>Thermodesulfobacteriota</taxon>
        <taxon>Desulfovibrionia</taxon>
        <taxon>Desulfovibrionales</taxon>
        <taxon>Desulfovibrionaceae</taxon>
        <taxon>Desulfovibrio</taxon>
    </lineage>
</organism>
<evidence type="ECO:0000313" key="3">
    <source>
        <dbReference type="EMBL" id="GFM38138.1"/>
    </source>
</evidence>
<dbReference type="GO" id="GO:0005886">
    <property type="term" value="C:plasma membrane"/>
    <property type="evidence" value="ECO:0007669"/>
    <property type="project" value="TreeGrafter"/>
</dbReference>
<keyword evidence="2" id="KW-1133">Transmembrane helix</keyword>
<feature type="transmembrane region" description="Helical" evidence="2">
    <location>
        <begin position="1002"/>
        <end position="1028"/>
    </location>
</feature>
<feature type="transmembrane region" description="Helical" evidence="2">
    <location>
        <begin position="438"/>
        <end position="455"/>
    </location>
</feature>
<feature type="transmembrane region" description="Helical" evidence="2">
    <location>
        <begin position="1040"/>
        <end position="1067"/>
    </location>
</feature>
<dbReference type="EMBL" id="BLVP01000035">
    <property type="protein sequence ID" value="GFM38138.1"/>
    <property type="molecule type" value="Genomic_DNA"/>
</dbReference>
<evidence type="ECO:0000256" key="2">
    <source>
        <dbReference type="SAM" id="Phobius"/>
    </source>
</evidence>
<sequence length="1151" mass="124400">MHDKDTMPEKPLSEQPDASPAPDDGANDAADDATSGQPAHSDAAADANAEVLTGTATDTANCATIHTTADATADSATNAAAGAAAGLLMGIVRQFLTGKNAVLFLVFALCLGAAAIFVTPREEEPQIVVPMADIMVQVPGASAEEVEKLVATPLERLLWQIDGVEYVYSTSQRDGCLATVRFHVGEDRENSLVKLHNTIATHPDLVPSVVSGWVVKPVEIDDVPIVTLTLHADPQTGYGPHELRRMGEEMFHRLAETEDVSRCTITGGFPREVRVDLSPEALSAFRVSALEVRNALAGADASVTAGSLDTRNRTLTVTADSFLNTLEEVRSLVVGVAEDRPVYLADVATVTDTHAEPVAYSRIGFSDAYASSAGLPQGQSLSAVTLAISKKKGTNAVAVARNVIATAEHLQQTVLPHGVHVRVTRDYGATAQSKVTDLLSSLGFAIATVVALLAFTLGRREALVVAVAVPVSFALALTVNWLFGYTINRVTLFALILSLGLVVDDPITNVDNIQRHIRQGKLPPLPATLAAVREVLTPVIMSTLAIIACFMPMFFITGMMGPYMAPMAVNVPLTVIFSTLCALTVVPWLSHLLLRHRAGSGQMQELTPAWIVRNYRRCVEPFLDSRNARRILLGGIMAGMVFSIALAGFRLVPLKMLPFDNKNEFQIVLDLPEGSSVETTDRAVRDMEAFLRTMPEVTDFVTYAGTSSPMDFNGMVRHYYLRGEPHQADIRVNLLDKSQRSAQSHAIILRVRDALQAVADRHGARLKIVETPPGPPVLSTITAEVYGEPDRTVEQLIRAASHVQDIMRQEPGVTDIDASYESPRQRLDFAIDREKAALHGITARAITDTLRLAVGGGQPATVHLPDERQALPIRVTLPRDKRSSTASLEEIPLKSAAGHMVPLGELGRFILLKEDQPIYHKNLRRVVYVYAEMAGRAPAEAVLDMSSALRAHPMPPRTHVVWTGEGEWKITVDVFRDLGIAFGAAMLVIYLLLVLQTDSFRLPLLIMTAIPLTLLGIMPGFWLLNLLFGDTVAGYPDPVFFTATSMIGMIALGGIVIRNSLVLIEFIQEAVRQGQSLREAVLQSGATRLRPIVLTAATTALGAWPITLDPIFSGLAYALIFGLVASTLFTLVVIPVAYHRMQARSALPTEN</sequence>
<dbReference type="AlphaFoldDB" id="A0A7J0BWR2"/>
<evidence type="ECO:0000256" key="1">
    <source>
        <dbReference type="SAM" id="MobiDB-lite"/>
    </source>
</evidence>
<feature type="transmembrane region" description="Helical" evidence="2">
    <location>
        <begin position="978"/>
        <end position="995"/>
    </location>
</feature>
<dbReference type="SUPFAM" id="SSF82866">
    <property type="entry name" value="Multidrug efflux transporter AcrB transmembrane domain"/>
    <property type="match status" value="2"/>
</dbReference>
<feature type="region of interest" description="Disordered" evidence="1">
    <location>
        <begin position="1"/>
        <end position="45"/>
    </location>
</feature>
<dbReference type="Gene3D" id="1.20.1640.10">
    <property type="entry name" value="Multidrug efflux transporter AcrB transmembrane domain"/>
    <property type="match status" value="2"/>
</dbReference>
<dbReference type="Gene3D" id="3.30.70.1440">
    <property type="entry name" value="Multidrug efflux transporter AcrB pore domain"/>
    <property type="match status" value="1"/>
</dbReference>
<dbReference type="Proteomes" id="UP000503820">
    <property type="component" value="Unassembled WGS sequence"/>
</dbReference>
<feature type="transmembrane region" description="Helical" evidence="2">
    <location>
        <begin position="575"/>
        <end position="594"/>
    </location>
</feature>
<feature type="transmembrane region" description="Helical" evidence="2">
    <location>
        <begin position="531"/>
        <end position="555"/>
    </location>
</feature>
<dbReference type="Gene3D" id="3.30.70.1320">
    <property type="entry name" value="Multidrug efflux transporter AcrB pore domain like"/>
    <property type="match status" value="1"/>
</dbReference>
<dbReference type="Gene3D" id="3.30.2090.10">
    <property type="entry name" value="Multidrug efflux transporter AcrB TolC docking domain, DN and DC subdomains"/>
    <property type="match status" value="2"/>
</dbReference>
<keyword evidence="2" id="KW-0812">Transmembrane</keyword>
<feature type="transmembrane region" description="Helical" evidence="2">
    <location>
        <begin position="631"/>
        <end position="652"/>
    </location>
</feature>
<dbReference type="GO" id="GO:0042910">
    <property type="term" value="F:xenobiotic transmembrane transporter activity"/>
    <property type="evidence" value="ECO:0007669"/>
    <property type="project" value="TreeGrafter"/>
</dbReference>
<keyword evidence="2" id="KW-0472">Membrane</keyword>
<feature type="transmembrane region" description="Helical" evidence="2">
    <location>
        <begin position="1088"/>
        <end position="1108"/>
    </location>
</feature>
<dbReference type="InterPro" id="IPR001036">
    <property type="entry name" value="Acrflvin-R"/>
</dbReference>
<feature type="transmembrane region" description="Helical" evidence="2">
    <location>
        <begin position="101"/>
        <end position="118"/>
    </location>
</feature>
<dbReference type="Gene3D" id="3.30.70.1430">
    <property type="entry name" value="Multidrug efflux transporter AcrB pore domain"/>
    <property type="match status" value="2"/>
</dbReference>
<reference evidence="3 4" key="1">
    <citation type="submission" date="2020-05" db="EMBL/GenBank/DDBJ databases">
        <title>Draft genome sequence of Desulfovibrio psychrotolerans JS1T.</title>
        <authorList>
            <person name="Ueno A."/>
            <person name="Tamazawa S."/>
            <person name="Tamamura S."/>
            <person name="Murakami T."/>
            <person name="Kiyama T."/>
            <person name="Inomata H."/>
            <person name="Amano Y."/>
            <person name="Miyakawa K."/>
            <person name="Tamaki H."/>
            <person name="Naganuma T."/>
            <person name="Kaneko K."/>
        </authorList>
    </citation>
    <scope>NUCLEOTIDE SEQUENCE [LARGE SCALE GENOMIC DNA]</scope>
    <source>
        <strain evidence="3 4">JS1</strain>
    </source>
</reference>
<protein>
    <submittedName>
        <fullName evidence="3">Acriflavine resistance protein B</fullName>
    </submittedName>
</protein>
<dbReference type="SUPFAM" id="SSF82693">
    <property type="entry name" value="Multidrug efflux transporter AcrB pore domain, PN1, PN2, PC1 and PC2 subdomains"/>
    <property type="match status" value="3"/>
</dbReference>
<gene>
    <name evidence="3" type="ORF">DSM19430T_28220</name>
</gene>
<feature type="transmembrane region" description="Helical" evidence="2">
    <location>
        <begin position="1114"/>
        <end position="1138"/>
    </location>
</feature>